<gene>
    <name evidence="1" type="ORF">D7322_18790</name>
</gene>
<accession>A0A420VUI4</accession>
<dbReference type="EMBL" id="RBWS01000015">
    <property type="protein sequence ID" value="RKO69927.1"/>
    <property type="molecule type" value="Genomic_DNA"/>
</dbReference>
<proteinExistence type="predicted"/>
<keyword evidence="2" id="KW-1185">Reference proteome</keyword>
<comment type="caution">
    <text evidence="1">The sequence shown here is derived from an EMBL/GenBank/DDBJ whole genome shotgun (WGS) entry which is preliminary data.</text>
</comment>
<organism evidence="1 2">
    <name type="scientific">Sphingobacterium puteale</name>
    <dbReference type="NCBI Taxonomy" id="2420510"/>
    <lineage>
        <taxon>Bacteria</taxon>
        <taxon>Pseudomonadati</taxon>
        <taxon>Bacteroidota</taxon>
        <taxon>Sphingobacteriia</taxon>
        <taxon>Sphingobacteriales</taxon>
        <taxon>Sphingobacteriaceae</taxon>
        <taxon>Sphingobacterium</taxon>
    </lineage>
</organism>
<evidence type="ECO:0000313" key="1">
    <source>
        <dbReference type="EMBL" id="RKO69927.1"/>
    </source>
</evidence>
<reference evidence="1 2" key="1">
    <citation type="submission" date="2018-10" db="EMBL/GenBank/DDBJ databases">
        <title>Sphingobacterium sp. M05W1-28.</title>
        <authorList>
            <person name="Cai H."/>
        </authorList>
    </citation>
    <scope>NUCLEOTIDE SEQUENCE [LARGE SCALE GENOMIC DNA]</scope>
    <source>
        <strain evidence="1 2">M05W1-28</strain>
    </source>
</reference>
<sequence>MVKISSLSLYIINRVIYRLYVLGILQSKFSLILEKRDTYVNNVKNENMDAVFNPIDFPLIAAALNWKVHDLLPPDNSPYSDGTLVDKVVFSLINPSDAAEVIVGMKEIGYFKKKKSLKDIFEYLYLTEDMIEKRQVINDVLEKLTSNSVLKLQNGNYIA</sequence>
<name>A0A420VUI4_9SPHI</name>
<dbReference type="AlphaFoldDB" id="A0A420VUI4"/>
<dbReference type="Proteomes" id="UP000282423">
    <property type="component" value="Unassembled WGS sequence"/>
</dbReference>
<protein>
    <submittedName>
        <fullName evidence="1">Uncharacterized protein</fullName>
    </submittedName>
</protein>
<evidence type="ECO:0000313" key="2">
    <source>
        <dbReference type="Proteomes" id="UP000282423"/>
    </source>
</evidence>